<evidence type="ECO:0000313" key="4">
    <source>
        <dbReference type="Proteomes" id="UP000460272"/>
    </source>
</evidence>
<dbReference type="Pfam" id="PF02036">
    <property type="entry name" value="SCP2"/>
    <property type="match status" value="1"/>
</dbReference>
<evidence type="ECO:0000259" key="2">
    <source>
        <dbReference type="Pfam" id="PF02036"/>
    </source>
</evidence>
<feature type="compositionally biased region" description="Polar residues" evidence="1">
    <location>
        <begin position="1"/>
        <end position="23"/>
    </location>
</feature>
<evidence type="ECO:0000256" key="1">
    <source>
        <dbReference type="SAM" id="MobiDB-lite"/>
    </source>
</evidence>
<dbReference type="OrthoDB" id="3534000at2"/>
<comment type="caution">
    <text evidence="3">The sequence shown here is derived from an EMBL/GenBank/DDBJ whole genome shotgun (WGS) entry which is preliminary data.</text>
</comment>
<gene>
    <name evidence="3" type="ORF">EAS64_24285</name>
</gene>
<reference evidence="3 4" key="1">
    <citation type="submission" date="2018-11" db="EMBL/GenBank/DDBJ databases">
        <title>Trebonia kvetii gen.nov., sp.nov., a novel acidophilic actinobacterium, and proposal of the new actinobacterial family Treboniaceae fam. nov.</title>
        <authorList>
            <person name="Rapoport D."/>
            <person name="Sagova-Mareckova M."/>
            <person name="Sedlacek I."/>
            <person name="Provaznik J."/>
            <person name="Kralova S."/>
            <person name="Pavlinic D."/>
            <person name="Benes V."/>
            <person name="Kopecky J."/>
        </authorList>
    </citation>
    <scope>NUCLEOTIDE SEQUENCE [LARGE SCALE GENOMIC DNA]</scope>
    <source>
        <strain evidence="3 4">15Tr583</strain>
    </source>
</reference>
<accession>A0A6P2BZ69</accession>
<dbReference type="Gene3D" id="3.30.1050.10">
    <property type="entry name" value="SCP2 sterol-binding domain"/>
    <property type="match status" value="1"/>
</dbReference>
<dbReference type="Proteomes" id="UP000460272">
    <property type="component" value="Unassembled WGS sequence"/>
</dbReference>
<feature type="region of interest" description="Disordered" evidence="1">
    <location>
        <begin position="1"/>
        <end position="42"/>
    </location>
</feature>
<dbReference type="InterPro" id="IPR003033">
    <property type="entry name" value="SCP2_sterol-bd_dom"/>
</dbReference>
<feature type="domain" description="SCP2" evidence="2">
    <location>
        <begin position="99"/>
        <end position="172"/>
    </location>
</feature>
<organism evidence="3 4">
    <name type="scientific">Trebonia kvetii</name>
    <dbReference type="NCBI Taxonomy" id="2480626"/>
    <lineage>
        <taxon>Bacteria</taxon>
        <taxon>Bacillati</taxon>
        <taxon>Actinomycetota</taxon>
        <taxon>Actinomycetes</taxon>
        <taxon>Streptosporangiales</taxon>
        <taxon>Treboniaceae</taxon>
        <taxon>Trebonia</taxon>
    </lineage>
</organism>
<protein>
    <recommendedName>
        <fullName evidence="2">SCP2 domain-containing protein</fullName>
    </recommendedName>
</protein>
<dbReference type="AlphaFoldDB" id="A0A6P2BZ69"/>
<name>A0A6P2BZ69_9ACTN</name>
<dbReference type="InterPro" id="IPR036527">
    <property type="entry name" value="SCP2_sterol-bd_dom_sf"/>
</dbReference>
<evidence type="ECO:0000313" key="3">
    <source>
        <dbReference type="EMBL" id="TVZ03501.1"/>
    </source>
</evidence>
<dbReference type="EMBL" id="RPFW01000004">
    <property type="protein sequence ID" value="TVZ03501.1"/>
    <property type="molecule type" value="Genomic_DNA"/>
</dbReference>
<proteinExistence type="predicted"/>
<keyword evidence="4" id="KW-1185">Reference proteome</keyword>
<dbReference type="SUPFAM" id="SSF55718">
    <property type="entry name" value="SCP-like"/>
    <property type="match status" value="1"/>
</dbReference>
<sequence length="183" mass="20000">MGRLTSSSSPIVASRSMAASTRGSPVGARAGGNRSGSIVSSPRWRPVSRLVLRVRYPPLEPYRPPRSDVPMASAEECRTALQKLAGRLSELSPADREQYFGNRRISVTIPDLDVTYVTVLGTGDDPVRELAPGEPPADIRMTAKSDEVVSLAEQPMNIARAWMSGRVKIEASVKDLFRLRRLL</sequence>